<accession>A0A0E1W1Q1</accession>
<dbReference type="PANTHER" id="PTHR43104">
    <property type="entry name" value="L-2-HYDROXYGLUTARATE DEHYDROGENASE, MITOCHONDRIAL"/>
    <property type="match status" value="1"/>
</dbReference>
<sequence length="373" mass="39474">MTIERIDCVVIGAGVVGLAIARELAARGRETLILEAADAIGTGMSSRNSEVIHAGLYYPRGSLKASLCLHGRDLLYDFCETHGVPHRRCGKLVVATSPAQAKQLKAIAARAEENGVLDLLTLSRDEVQALEPELECLEALFSPSTGIIDSHQLMLALLGDAERDGASCALRSPVESIDAAGGRFVVRTGGEAPAAIAAACVINSAGLDAQALAKRIRGLDSRWVPPLYLARGNYFSLSGRAPFAHLVYPVPDRAGLGVHLTLDLAGDARFGPDVEWIDALRYDVDPRRAESFCTSIRAYWPGLPEGSLRPAYAGIRAKVSGPGEPAADFVIQGTAQHGVRGLVNLFGIESPGLTAALAIAQRVGDMAARTRHT</sequence>
<dbReference type="PANTHER" id="PTHR43104:SF4">
    <property type="entry name" value="L-2-HYDROXYGLUTARATE DEHYDROGENASE, MITOCHONDRIAL"/>
    <property type="match status" value="1"/>
</dbReference>
<dbReference type="Pfam" id="PF01266">
    <property type="entry name" value="DAO"/>
    <property type="match status" value="1"/>
</dbReference>
<reference evidence="7" key="1">
    <citation type="submission" date="2009-05" db="EMBL/GenBank/DDBJ databases">
        <authorList>
            <person name="Harkins D.M."/>
            <person name="DeShazer D."/>
            <person name="Woods D.E."/>
            <person name="Brinkac L.M."/>
            <person name="Brown K.A."/>
            <person name="Hung G.C."/>
            <person name="Tuanyok A."/>
            <person name="Zhang B."/>
            <person name="Nierman W.C."/>
        </authorList>
    </citation>
    <scope>NUCLEOTIDE SEQUENCE [LARGE SCALE GENOMIC DNA]</scope>
    <source>
        <strain evidence="7">1710a</strain>
    </source>
</reference>
<dbReference type="GO" id="GO:0047545">
    <property type="term" value="F:(S)-2-hydroxyglutarate dehydrogenase activity"/>
    <property type="evidence" value="ECO:0007669"/>
    <property type="project" value="TreeGrafter"/>
</dbReference>
<dbReference type="Gene3D" id="3.30.9.10">
    <property type="entry name" value="D-Amino Acid Oxidase, subunit A, domain 2"/>
    <property type="match status" value="1"/>
</dbReference>
<organism evidence="7">
    <name type="scientific">Burkholderia pseudomallei 1710a</name>
    <dbReference type="NCBI Taxonomy" id="320371"/>
    <lineage>
        <taxon>Bacteria</taxon>
        <taxon>Pseudomonadati</taxon>
        <taxon>Pseudomonadota</taxon>
        <taxon>Betaproteobacteria</taxon>
        <taxon>Burkholderiales</taxon>
        <taxon>Burkholderiaceae</taxon>
        <taxon>Burkholderia</taxon>
        <taxon>pseudomallei group</taxon>
    </lineage>
</organism>
<dbReference type="HOGENOM" id="CLU_024775_1_1_4"/>
<dbReference type="Proteomes" id="UP000001812">
    <property type="component" value="Chromosome I"/>
</dbReference>
<gene>
    <name evidence="7" type="ORF">BURPS1710A_0505</name>
</gene>
<evidence type="ECO:0000313" key="7">
    <source>
        <dbReference type="EMBL" id="EET07058.1"/>
    </source>
</evidence>
<evidence type="ECO:0000256" key="5">
    <source>
        <dbReference type="ARBA" id="ARBA00037941"/>
    </source>
</evidence>
<feature type="domain" description="FAD dependent oxidoreductase" evidence="6">
    <location>
        <begin position="7"/>
        <end position="365"/>
    </location>
</feature>
<dbReference type="EMBL" id="CM000832">
    <property type="protein sequence ID" value="EET07058.1"/>
    <property type="molecule type" value="Genomic_DNA"/>
</dbReference>
<comment type="similarity">
    <text evidence="5">Belongs to the L2HGDH family.</text>
</comment>
<dbReference type="SUPFAM" id="SSF51905">
    <property type="entry name" value="FAD/NAD(P)-binding domain"/>
    <property type="match status" value="1"/>
</dbReference>
<dbReference type="InterPro" id="IPR006076">
    <property type="entry name" value="FAD-dep_OxRdtase"/>
</dbReference>
<evidence type="ECO:0000259" key="6">
    <source>
        <dbReference type="Pfam" id="PF01266"/>
    </source>
</evidence>
<evidence type="ECO:0000256" key="2">
    <source>
        <dbReference type="ARBA" id="ARBA00022630"/>
    </source>
</evidence>
<keyword evidence="4" id="KW-0560">Oxidoreductase</keyword>
<dbReference type="InterPro" id="IPR036188">
    <property type="entry name" value="FAD/NAD-bd_sf"/>
</dbReference>
<dbReference type="AlphaFoldDB" id="A0A0E1W1Q1"/>
<proteinExistence type="inferred from homology"/>
<dbReference type="Gene3D" id="3.50.50.60">
    <property type="entry name" value="FAD/NAD(P)-binding domain"/>
    <property type="match status" value="1"/>
</dbReference>
<dbReference type="RefSeq" id="WP_004525882.1">
    <property type="nucleotide sequence ID" value="NZ_CM000832.1"/>
</dbReference>
<evidence type="ECO:0000256" key="3">
    <source>
        <dbReference type="ARBA" id="ARBA00022827"/>
    </source>
</evidence>
<keyword evidence="3" id="KW-0274">FAD</keyword>
<evidence type="ECO:0000256" key="1">
    <source>
        <dbReference type="ARBA" id="ARBA00001974"/>
    </source>
</evidence>
<evidence type="ECO:0000256" key="4">
    <source>
        <dbReference type="ARBA" id="ARBA00023002"/>
    </source>
</evidence>
<protein>
    <submittedName>
        <fullName evidence="7">FAD-dependent oxidoreductase</fullName>
    </submittedName>
</protein>
<keyword evidence="2" id="KW-0285">Flavoprotein</keyword>
<name>A0A0E1W1Q1_BURPE</name>
<comment type="cofactor">
    <cofactor evidence="1">
        <name>FAD</name>
        <dbReference type="ChEBI" id="CHEBI:57692"/>
    </cofactor>
</comment>